<dbReference type="GO" id="GO:0043386">
    <property type="term" value="P:mycotoxin biosynthetic process"/>
    <property type="evidence" value="ECO:0007669"/>
    <property type="project" value="InterPro"/>
</dbReference>
<comment type="caution">
    <text evidence="2">The sequence shown here is derived from an EMBL/GenBank/DDBJ whole genome shotgun (WGS) entry which is preliminary data.</text>
</comment>
<name>A0A9W7W4S7_9PEZI</name>
<proteinExistence type="inferred from homology"/>
<organism evidence="2 3">
    <name type="scientific">Teratosphaeria destructans</name>
    <dbReference type="NCBI Taxonomy" id="418781"/>
    <lineage>
        <taxon>Eukaryota</taxon>
        <taxon>Fungi</taxon>
        <taxon>Dikarya</taxon>
        <taxon>Ascomycota</taxon>
        <taxon>Pezizomycotina</taxon>
        <taxon>Dothideomycetes</taxon>
        <taxon>Dothideomycetidae</taxon>
        <taxon>Mycosphaerellales</taxon>
        <taxon>Teratosphaeriaceae</taxon>
        <taxon>Teratosphaeria</taxon>
    </lineage>
</organism>
<dbReference type="OrthoDB" id="3687641at2759"/>
<reference evidence="2 3" key="1">
    <citation type="journal article" date="2018" name="IMA Fungus">
        <title>IMA Genome-F 10: Nine draft genome sequences of Claviceps purpurea s.lat., including C. arundinis, C. humidiphila, and C. cf. spartinae, pseudomolecules for the pitch canker pathogen Fusarium circinatum, draft genome of Davidsoniella eucalypti, Grosmannia galeiformis, Quambalaria eucalypti, and Teratosphaeria destructans.</title>
        <authorList>
            <person name="Wingfield B.D."/>
            <person name="Liu M."/>
            <person name="Nguyen H.D."/>
            <person name="Lane F.A."/>
            <person name="Morgan S.W."/>
            <person name="De Vos L."/>
            <person name="Wilken P.M."/>
            <person name="Duong T.A."/>
            <person name="Aylward J."/>
            <person name="Coetzee M.P."/>
            <person name="Dadej K."/>
            <person name="De Beer Z.W."/>
            <person name="Findlay W."/>
            <person name="Havenga M."/>
            <person name="Kolarik M."/>
            <person name="Menzies J.G."/>
            <person name="Naidoo K."/>
            <person name="Pochopski O."/>
            <person name="Shoukouhi P."/>
            <person name="Santana Q.C."/>
            <person name="Seifert K.A."/>
            <person name="Soal N."/>
            <person name="Steenkamp E.T."/>
            <person name="Tatham C.T."/>
            <person name="van der Nest M.A."/>
            <person name="Wingfield M.J."/>
        </authorList>
    </citation>
    <scope>NUCLEOTIDE SEQUENCE [LARGE SCALE GENOMIC DNA]</scope>
    <source>
        <strain evidence="2">CMW44962</strain>
    </source>
</reference>
<reference evidence="2 3" key="2">
    <citation type="journal article" date="2021" name="Curr. Genet.">
        <title>Genetic response to nitrogen starvation in the aggressive Eucalyptus foliar pathogen Teratosphaeria destructans.</title>
        <authorList>
            <person name="Havenga M."/>
            <person name="Wingfield B.D."/>
            <person name="Wingfield M.J."/>
            <person name="Dreyer L.L."/>
            <person name="Roets F."/>
            <person name="Aylward J."/>
        </authorList>
    </citation>
    <scope>NUCLEOTIDE SEQUENCE [LARGE SCALE GENOMIC DNA]</scope>
    <source>
        <strain evidence="2">CMW44962</strain>
    </source>
</reference>
<evidence type="ECO:0000256" key="1">
    <source>
        <dbReference type="ARBA" id="ARBA00035112"/>
    </source>
</evidence>
<keyword evidence="3" id="KW-1185">Reference proteome</keyword>
<dbReference type="Proteomes" id="UP001138500">
    <property type="component" value="Unassembled WGS sequence"/>
</dbReference>
<protein>
    <submittedName>
        <fullName evidence="2">Uncharacterized protein</fullName>
    </submittedName>
</protein>
<gene>
    <name evidence="2" type="ORF">Tdes44962_MAKER08547</name>
</gene>
<dbReference type="InterPro" id="IPR021765">
    <property type="entry name" value="UstYa-like"/>
</dbReference>
<sequence length="68" mass="8096">MCTFDTSILGQWWVEDIHGPFLDFNTQHRCKNFEDLAQWVRDHQLVNKGEDRAMVEYQEGDVRLDTIP</sequence>
<accession>A0A9W7W4S7</accession>
<evidence type="ECO:0000313" key="2">
    <source>
        <dbReference type="EMBL" id="KAH9835489.1"/>
    </source>
</evidence>
<dbReference type="EMBL" id="RIBY02000924">
    <property type="protein sequence ID" value="KAH9835489.1"/>
    <property type="molecule type" value="Genomic_DNA"/>
</dbReference>
<evidence type="ECO:0000313" key="3">
    <source>
        <dbReference type="Proteomes" id="UP001138500"/>
    </source>
</evidence>
<comment type="similarity">
    <text evidence="1">Belongs to the ustYa family.</text>
</comment>
<dbReference type="Pfam" id="PF11807">
    <property type="entry name" value="UstYa"/>
    <property type="match status" value="1"/>
</dbReference>
<dbReference type="AlphaFoldDB" id="A0A9W7W4S7"/>